<gene>
    <name evidence="10" type="ORF">CHIRRI_LOCUS12161</name>
</gene>
<dbReference type="GO" id="GO:0003735">
    <property type="term" value="F:structural constituent of ribosome"/>
    <property type="evidence" value="ECO:0007669"/>
    <property type="project" value="InterPro"/>
</dbReference>
<comment type="similarity">
    <text evidence="2">Belongs to the mitochondrion-specific ribosomal protein mS31 family.</text>
</comment>
<feature type="region of interest" description="Disordered" evidence="9">
    <location>
        <begin position="160"/>
        <end position="179"/>
    </location>
</feature>
<evidence type="ECO:0000256" key="6">
    <source>
        <dbReference type="ARBA" id="ARBA00023274"/>
    </source>
</evidence>
<proteinExistence type="inferred from homology"/>
<dbReference type="PANTHER" id="PTHR13231:SF3">
    <property type="entry name" value="SMALL RIBOSOMAL SUBUNIT PROTEIN MS31"/>
    <property type="match status" value="1"/>
</dbReference>
<evidence type="ECO:0000256" key="5">
    <source>
        <dbReference type="ARBA" id="ARBA00023128"/>
    </source>
</evidence>
<dbReference type="EMBL" id="OU895879">
    <property type="protein sequence ID" value="CAG9809334.1"/>
    <property type="molecule type" value="Genomic_DNA"/>
</dbReference>
<protein>
    <recommendedName>
        <fullName evidence="7">Small ribosomal subunit protein mS31</fullName>
    </recommendedName>
    <alternativeName>
        <fullName evidence="8">28S ribosomal protein S31, mitochondrial</fullName>
    </alternativeName>
</protein>
<keyword evidence="6" id="KW-0687">Ribonucleoprotein</keyword>
<dbReference type="AlphaFoldDB" id="A0A9N9S1Z9"/>
<feature type="compositionally biased region" description="Basic and acidic residues" evidence="9">
    <location>
        <begin position="165"/>
        <end position="178"/>
    </location>
</feature>
<evidence type="ECO:0000256" key="8">
    <source>
        <dbReference type="ARBA" id="ARBA00035363"/>
    </source>
</evidence>
<evidence type="ECO:0000256" key="4">
    <source>
        <dbReference type="ARBA" id="ARBA00022980"/>
    </source>
</evidence>
<evidence type="ECO:0000256" key="1">
    <source>
        <dbReference type="ARBA" id="ARBA00004173"/>
    </source>
</evidence>
<reference evidence="10" key="1">
    <citation type="submission" date="2022-01" db="EMBL/GenBank/DDBJ databases">
        <authorList>
            <person name="King R."/>
        </authorList>
    </citation>
    <scope>NUCLEOTIDE SEQUENCE</scope>
</reference>
<dbReference type="PANTHER" id="PTHR13231">
    <property type="entry name" value="MITOCHONDRIAL RIBOSOMAL PROTEIN S31"/>
    <property type="match status" value="1"/>
</dbReference>
<accession>A0A9N9S1Z9</accession>
<dbReference type="GO" id="GO:0005763">
    <property type="term" value="C:mitochondrial small ribosomal subunit"/>
    <property type="evidence" value="ECO:0007669"/>
    <property type="project" value="InterPro"/>
</dbReference>
<keyword evidence="11" id="KW-1185">Reference proteome</keyword>
<sequence>MLKIIQNLRLTPLTRRSVVNIRWYSDGESSDDEKKKSKFAKKKSNNALKRLNELLESMPTSKTSEKVQVITAKNKRQEAKDEKMNQKVSEDPTDLKSITQTIARKIGGNVQQTESELLSALLGTSFEQKGSLSEIIGGLKIESEKPKRQISKAQNVRNIIGQGRQQRDAQRAPREKSQKQTIVNLFGGKPLNIFTDSAVVPDHLETWSKLEQREMKLTVTHPPRNYFEKMILWTEEGKVWKFPIDNEQGLEVEKNTDFTEHVLLEMHLEGWCPTRGPVRHFMELVCVGLSKNCFLSAQEKRDHIMWYKEYFESKSEVLGDLLKLGLNESDQPKQIESNV</sequence>
<organism evidence="10 11">
    <name type="scientific">Chironomus riparius</name>
    <dbReference type="NCBI Taxonomy" id="315576"/>
    <lineage>
        <taxon>Eukaryota</taxon>
        <taxon>Metazoa</taxon>
        <taxon>Ecdysozoa</taxon>
        <taxon>Arthropoda</taxon>
        <taxon>Hexapoda</taxon>
        <taxon>Insecta</taxon>
        <taxon>Pterygota</taxon>
        <taxon>Neoptera</taxon>
        <taxon>Endopterygota</taxon>
        <taxon>Diptera</taxon>
        <taxon>Nematocera</taxon>
        <taxon>Chironomoidea</taxon>
        <taxon>Chironomidae</taxon>
        <taxon>Chironominae</taxon>
        <taxon>Chironomus</taxon>
    </lineage>
</organism>
<dbReference type="Pfam" id="PF15433">
    <property type="entry name" value="MRP-S31"/>
    <property type="match status" value="1"/>
</dbReference>
<evidence type="ECO:0000256" key="7">
    <source>
        <dbReference type="ARBA" id="ARBA00035133"/>
    </source>
</evidence>
<evidence type="ECO:0000256" key="3">
    <source>
        <dbReference type="ARBA" id="ARBA00022946"/>
    </source>
</evidence>
<keyword evidence="5" id="KW-0496">Mitochondrion</keyword>
<evidence type="ECO:0000256" key="2">
    <source>
        <dbReference type="ARBA" id="ARBA00011057"/>
    </source>
</evidence>
<keyword evidence="3" id="KW-0809">Transit peptide</keyword>
<feature type="compositionally biased region" description="Basic and acidic residues" evidence="9">
    <location>
        <begin position="75"/>
        <end position="94"/>
    </location>
</feature>
<evidence type="ECO:0000313" key="11">
    <source>
        <dbReference type="Proteomes" id="UP001153620"/>
    </source>
</evidence>
<evidence type="ECO:0000256" key="9">
    <source>
        <dbReference type="SAM" id="MobiDB-lite"/>
    </source>
</evidence>
<reference evidence="10" key="2">
    <citation type="submission" date="2022-10" db="EMBL/GenBank/DDBJ databases">
        <authorList>
            <consortium name="ENA_rothamsted_submissions"/>
            <consortium name="culmorum"/>
            <person name="King R."/>
        </authorList>
    </citation>
    <scope>NUCLEOTIDE SEQUENCE</scope>
</reference>
<name>A0A9N9S1Z9_9DIPT</name>
<dbReference type="OrthoDB" id="5989925at2759"/>
<feature type="region of interest" description="Disordered" evidence="9">
    <location>
        <begin position="72"/>
        <end position="94"/>
    </location>
</feature>
<dbReference type="Proteomes" id="UP001153620">
    <property type="component" value="Chromosome 3"/>
</dbReference>
<dbReference type="InterPro" id="IPR026299">
    <property type="entry name" value="MRP-S31"/>
</dbReference>
<evidence type="ECO:0000313" key="10">
    <source>
        <dbReference type="EMBL" id="CAG9809334.1"/>
    </source>
</evidence>
<comment type="subcellular location">
    <subcellularLocation>
        <location evidence="1">Mitochondrion</location>
    </subcellularLocation>
</comment>
<keyword evidence="4" id="KW-0689">Ribosomal protein</keyword>